<keyword evidence="3" id="KW-1185">Reference proteome</keyword>
<proteinExistence type="predicted"/>
<accession>A0ABR6IUU8</accession>
<gene>
    <name evidence="2" type="ORF">GGD56_005552</name>
</gene>
<keyword evidence="1" id="KW-0812">Transmembrane</keyword>
<dbReference type="Proteomes" id="UP000551353">
    <property type="component" value="Unassembled WGS sequence"/>
</dbReference>
<name>A0ABR6IUU8_9HYPH</name>
<protein>
    <submittedName>
        <fullName evidence="2">Uncharacterized protein</fullName>
    </submittedName>
</protein>
<dbReference type="RefSeq" id="WP_145611858.1">
    <property type="nucleotide sequence ID" value="NZ_JACIFX010000008.1"/>
</dbReference>
<feature type="transmembrane region" description="Helical" evidence="1">
    <location>
        <begin position="40"/>
        <end position="63"/>
    </location>
</feature>
<organism evidence="2 3">
    <name type="scientific">Rhizobium mongolense</name>
    <dbReference type="NCBI Taxonomy" id="57676"/>
    <lineage>
        <taxon>Bacteria</taxon>
        <taxon>Pseudomonadati</taxon>
        <taxon>Pseudomonadota</taxon>
        <taxon>Alphaproteobacteria</taxon>
        <taxon>Hyphomicrobiales</taxon>
        <taxon>Rhizobiaceae</taxon>
        <taxon>Rhizobium/Agrobacterium group</taxon>
        <taxon>Rhizobium</taxon>
    </lineage>
</organism>
<reference evidence="2 3" key="1">
    <citation type="submission" date="2020-08" db="EMBL/GenBank/DDBJ databases">
        <title>Genomic Encyclopedia of Type Strains, Phase IV (KMG-V): Genome sequencing to study the core and pangenomes of soil and plant-associated prokaryotes.</title>
        <authorList>
            <person name="Whitman W."/>
        </authorList>
    </citation>
    <scope>NUCLEOTIDE SEQUENCE [LARGE SCALE GENOMIC DNA]</scope>
    <source>
        <strain evidence="2 3">SEMIA 4087</strain>
    </source>
</reference>
<evidence type="ECO:0000313" key="3">
    <source>
        <dbReference type="Proteomes" id="UP000551353"/>
    </source>
</evidence>
<sequence length="65" mass="7462">MADIVIDEAKFRERTPFARSGPAYRLQGSVARLPGRVRRALIWAIYLSLVALIFVMGSLPMWWQL</sequence>
<evidence type="ECO:0000256" key="1">
    <source>
        <dbReference type="SAM" id="Phobius"/>
    </source>
</evidence>
<evidence type="ECO:0000313" key="2">
    <source>
        <dbReference type="EMBL" id="MBB4231674.1"/>
    </source>
</evidence>
<keyword evidence="1" id="KW-1133">Transmembrane helix</keyword>
<dbReference type="EMBL" id="JACIFX010000008">
    <property type="protein sequence ID" value="MBB4231674.1"/>
    <property type="molecule type" value="Genomic_DNA"/>
</dbReference>
<comment type="caution">
    <text evidence="2">The sequence shown here is derived from an EMBL/GenBank/DDBJ whole genome shotgun (WGS) entry which is preliminary data.</text>
</comment>
<keyword evidence="1" id="KW-0472">Membrane</keyword>